<keyword evidence="1" id="KW-0812">Transmembrane</keyword>
<name>C0GDD2_DETAL</name>
<dbReference type="STRING" id="555088.DealDRAFT_0583"/>
<dbReference type="Proteomes" id="UP000006443">
    <property type="component" value="Unassembled WGS sequence"/>
</dbReference>
<keyword evidence="4" id="KW-1185">Reference proteome</keyword>
<evidence type="ECO:0000259" key="2">
    <source>
        <dbReference type="Pfam" id="PF09557"/>
    </source>
</evidence>
<dbReference type="RefSeq" id="WP_008514700.1">
    <property type="nucleotide sequence ID" value="NZ_ACJM01000002.1"/>
</dbReference>
<proteinExistence type="predicted"/>
<evidence type="ECO:0000313" key="3">
    <source>
        <dbReference type="EMBL" id="EEG78653.1"/>
    </source>
</evidence>
<evidence type="ECO:0000256" key="1">
    <source>
        <dbReference type="SAM" id="Phobius"/>
    </source>
</evidence>
<organism evidence="3 4">
    <name type="scientific">Dethiobacter alkaliphilus AHT 1</name>
    <dbReference type="NCBI Taxonomy" id="555088"/>
    <lineage>
        <taxon>Bacteria</taxon>
        <taxon>Bacillati</taxon>
        <taxon>Bacillota</taxon>
        <taxon>Dethiobacteria</taxon>
        <taxon>Dethiobacterales</taxon>
        <taxon>Dethiobacteraceae</taxon>
        <taxon>Dethiobacter</taxon>
    </lineage>
</organism>
<dbReference type="PANTHER" id="PTHR38463">
    <property type="entry name" value="STRESS RESPONSE PROTEIN YSNF"/>
    <property type="match status" value="1"/>
</dbReference>
<comment type="caution">
    <text evidence="3">The sequence shown here is derived from an EMBL/GenBank/DDBJ whole genome shotgun (WGS) entry which is preliminary data.</text>
</comment>
<keyword evidence="1" id="KW-1133">Transmembrane helix</keyword>
<dbReference type="InterPro" id="IPR052967">
    <property type="entry name" value="Stress_Response_Assoc"/>
</dbReference>
<feature type="transmembrane region" description="Helical" evidence="1">
    <location>
        <begin position="36"/>
        <end position="63"/>
    </location>
</feature>
<feature type="domain" description="DUF2382" evidence="2">
    <location>
        <begin position="85"/>
        <end position="186"/>
    </location>
</feature>
<gene>
    <name evidence="3" type="ORF">DealDRAFT_0583</name>
</gene>
<dbReference type="Pfam" id="PF09557">
    <property type="entry name" value="DUF2382"/>
    <property type="match status" value="1"/>
</dbReference>
<feature type="transmembrane region" description="Helical" evidence="1">
    <location>
        <begin position="12"/>
        <end position="30"/>
    </location>
</feature>
<dbReference type="InterPro" id="IPR019060">
    <property type="entry name" value="DUF2382"/>
</dbReference>
<protein>
    <recommendedName>
        <fullName evidence="2">DUF2382 domain-containing protein</fullName>
    </recommendedName>
</protein>
<evidence type="ECO:0000313" key="4">
    <source>
        <dbReference type="Proteomes" id="UP000006443"/>
    </source>
</evidence>
<dbReference type="EMBL" id="ACJM01000002">
    <property type="protein sequence ID" value="EEG78653.1"/>
    <property type="molecule type" value="Genomic_DNA"/>
</dbReference>
<dbReference type="PANTHER" id="PTHR38463:SF1">
    <property type="entry name" value="STRESS RESPONSE PROTEIN YSNF"/>
    <property type="match status" value="1"/>
</dbReference>
<dbReference type="AlphaFoldDB" id="C0GDD2"/>
<sequence length="194" mass="21668">MVQNSLSRTMRIIVGAIVGAFLGFFIGLIGESILPGLGLLFTAIPLSMSITLSAIGLVMGAVIGSNTDARRYNEVEYKVEDDIKIPLREEQLDIETHRVKTSDVDIHKDVITEEKTITVPVSREELVVEKSVGDNEKTETMRIPLSEERIDVNKENVQLNEVSVYKAEFQDTETIDETLKKEKLEIDAESEDKS</sequence>
<dbReference type="eggNOG" id="COG3861">
    <property type="taxonomic scope" value="Bacteria"/>
</dbReference>
<keyword evidence="1" id="KW-0472">Membrane</keyword>
<dbReference type="NCBIfam" id="TIGR02271">
    <property type="entry name" value="YsnF/AvaK domain"/>
    <property type="match status" value="1"/>
</dbReference>
<accession>C0GDD2</accession>
<reference evidence="3 4" key="1">
    <citation type="submission" date="2009-02" db="EMBL/GenBank/DDBJ databases">
        <title>Sequencing of the draft genome and assembly of Dethiobacter alkaliphilus AHT 1.</title>
        <authorList>
            <consortium name="US DOE Joint Genome Institute (JGI-PGF)"/>
            <person name="Lucas S."/>
            <person name="Copeland A."/>
            <person name="Lapidus A."/>
            <person name="Glavina del Rio T."/>
            <person name="Dalin E."/>
            <person name="Tice H."/>
            <person name="Bruce D."/>
            <person name="Goodwin L."/>
            <person name="Pitluck S."/>
            <person name="Larimer F."/>
            <person name="Land M.L."/>
            <person name="Hauser L."/>
            <person name="Muyzer G."/>
        </authorList>
    </citation>
    <scope>NUCLEOTIDE SEQUENCE [LARGE SCALE GENOMIC DNA]</scope>
    <source>
        <strain evidence="3 4">AHT 1</strain>
    </source>
</reference>